<organism evidence="2 3">
    <name type="scientific">Lactuca sativa</name>
    <name type="common">Garden lettuce</name>
    <dbReference type="NCBI Taxonomy" id="4236"/>
    <lineage>
        <taxon>Eukaryota</taxon>
        <taxon>Viridiplantae</taxon>
        <taxon>Streptophyta</taxon>
        <taxon>Embryophyta</taxon>
        <taxon>Tracheophyta</taxon>
        <taxon>Spermatophyta</taxon>
        <taxon>Magnoliopsida</taxon>
        <taxon>eudicotyledons</taxon>
        <taxon>Gunneridae</taxon>
        <taxon>Pentapetalae</taxon>
        <taxon>asterids</taxon>
        <taxon>campanulids</taxon>
        <taxon>Asterales</taxon>
        <taxon>Asteraceae</taxon>
        <taxon>Cichorioideae</taxon>
        <taxon>Cichorieae</taxon>
        <taxon>Lactucinae</taxon>
        <taxon>Lactuca</taxon>
    </lineage>
</organism>
<evidence type="ECO:0000313" key="3">
    <source>
        <dbReference type="Proteomes" id="UP000235145"/>
    </source>
</evidence>
<feature type="compositionally biased region" description="Basic and acidic residues" evidence="1">
    <location>
        <begin position="68"/>
        <end position="77"/>
    </location>
</feature>
<accession>A0A9R1UZE9</accession>
<dbReference type="PANTHER" id="PTHR47718">
    <property type="entry name" value="OS01G0519700 PROTEIN"/>
    <property type="match status" value="1"/>
</dbReference>
<proteinExistence type="predicted"/>
<sequence>MVSVFQQLMDLEIIIEDLQSDINFLAEGDVDEESSECNIHNDDIYIEDPFFKDIIEEDEQLSSTSKSNHNEEAKHFESEDEDELSCIEVKSPCGTKTIEWIPRVDESFLPKKDMVFETLDHEIQFYQKYAKKAGFDCRLPSNKTIDGILQYKYVICSRAGETDKKNTDSVNGVEGRQKRKHPIQMITVHMSKLKKKLDHYDKEIITKLSTSNIGASKAHSMVTGLKGGYSKQGAKKIDYKFFSRDLNYYIGDSDANMALFWADAIAKRNYKEFSDVVSFDATYKTNKYNMIFVPFTAIDNHKRCNTQDFESQEGLDESKEELNESEREPSRGLSDQLGESAKATRRVGSVRGKP</sequence>
<evidence type="ECO:0000256" key="1">
    <source>
        <dbReference type="SAM" id="MobiDB-lite"/>
    </source>
</evidence>
<feature type="region of interest" description="Disordered" evidence="1">
    <location>
        <begin position="61"/>
        <end position="80"/>
    </location>
</feature>
<comment type="caution">
    <text evidence="2">The sequence shown here is derived from an EMBL/GenBank/DDBJ whole genome shotgun (WGS) entry which is preliminary data.</text>
</comment>
<reference evidence="2 3" key="1">
    <citation type="journal article" date="2017" name="Nat. Commun.">
        <title>Genome assembly with in vitro proximity ligation data and whole-genome triplication in lettuce.</title>
        <authorList>
            <person name="Reyes-Chin-Wo S."/>
            <person name="Wang Z."/>
            <person name="Yang X."/>
            <person name="Kozik A."/>
            <person name="Arikit S."/>
            <person name="Song C."/>
            <person name="Xia L."/>
            <person name="Froenicke L."/>
            <person name="Lavelle D.O."/>
            <person name="Truco M.J."/>
            <person name="Xia R."/>
            <person name="Zhu S."/>
            <person name="Xu C."/>
            <person name="Xu H."/>
            <person name="Xu X."/>
            <person name="Cox K."/>
            <person name="Korf I."/>
            <person name="Meyers B.C."/>
            <person name="Michelmore R.W."/>
        </authorList>
    </citation>
    <scope>NUCLEOTIDE SEQUENCE [LARGE SCALE GENOMIC DNA]</scope>
    <source>
        <strain evidence="3">cv. Salinas</strain>
        <tissue evidence="2">Seedlings</tissue>
    </source>
</reference>
<name>A0A9R1UZE9_LACSA</name>
<feature type="compositionally biased region" description="Basic and acidic residues" evidence="1">
    <location>
        <begin position="316"/>
        <end position="330"/>
    </location>
</feature>
<dbReference type="Proteomes" id="UP000235145">
    <property type="component" value="Unassembled WGS sequence"/>
</dbReference>
<dbReference type="EMBL" id="NBSK02000007">
    <property type="protein sequence ID" value="KAJ0196835.1"/>
    <property type="molecule type" value="Genomic_DNA"/>
</dbReference>
<dbReference type="PANTHER" id="PTHR47718:SF12">
    <property type="entry name" value="PROTEIN FAR1-RELATED SEQUENCE"/>
    <property type="match status" value="1"/>
</dbReference>
<evidence type="ECO:0000313" key="2">
    <source>
        <dbReference type="EMBL" id="KAJ0196835.1"/>
    </source>
</evidence>
<feature type="region of interest" description="Disordered" evidence="1">
    <location>
        <begin position="309"/>
        <end position="354"/>
    </location>
</feature>
<protein>
    <recommendedName>
        <fullName evidence="4">Protein FAR1-RELATED SEQUENCE</fullName>
    </recommendedName>
</protein>
<keyword evidence="3" id="KW-1185">Reference proteome</keyword>
<gene>
    <name evidence="2" type="ORF">LSAT_V11C700381100</name>
</gene>
<evidence type="ECO:0008006" key="4">
    <source>
        <dbReference type="Google" id="ProtNLM"/>
    </source>
</evidence>
<dbReference type="AlphaFoldDB" id="A0A9R1UZE9"/>